<dbReference type="PANTHER" id="PTHR17178:SF0">
    <property type="entry name" value="SERGLYCIN"/>
    <property type="match status" value="1"/>
</dbReference>
<evidence type="ECO:0000256" key="3">
    <source>
        <dbReference type="SAM" id="Phobius"/>
    </source>
</evidence>
<feature type="compositionally biased region" description="Low complexity" evidence="2">
    <location>
        <begin position="213"/>
        <end position="227"/>
    </location>
</feature>
<feature type="compositionally biased region" description="Low complexity" evidence="2">
    <location>
        <begin position="157"/>
        <end position="172"/>
    </location>
</feature>
<feature type="compositionally biased region" description="Acidic residues" evidence="2">
    <location>
        <begin position="331"/>
        <end position="349"/>
    </location>
</feature>
<dbReference type="Proteomes" id="UP001296104">
    <property type="component" value="Unassembled WGS sequence"/>
</dbReference>
<accession>A0AAI8W182</accession>
<evidence type="ECO:0000313" key="6">
    <source>
        <dbReference type="Proteomes" id="UP001296104"/>
    </source>
</evidence>
<dbReference type="EMBL" id="CAVMBE010000002">
    <property type="protein sequence ID" value="CAK3777432.1"/>
    <property type="molecule type" value="Genomic_DNA"/>
</dbReference>
<feature type="disulfide bond" evidence="1">
    <location>
        <begin position="758"/>
        <end position="767"/>
    </location>
</feature>
<proteinExistence type="predicted"/>
<dbReference type="PROSITE" id="PS01186">
    <property type="entry name" value="EGF_2"/>
    <property type="match status" value="1"/>
</dbReference>
<sequence>MSRPYYGDDSYIPDYYADHHSDYPRQRPSVHTPSRIPRPGHTHPDRNRAQPPPHMRPDQYAPPPPAWSPRRGQDQHYYPEHSAWETSQHLYDGSGYEDEYDQYGQYGQYEQHDQWPLPPQPPSHSPSARQNQSPRRPPPRPQRPDEVPRREQFPEYQQANRPPRGAPPGNRQPYPPQPQPQSHHGTGQWTRDGYTFTPPHYPPPRRPLPPPGGRDSPSSSSSRPSIPQYVEPQMPQQAAYGHANRRPPLGPPPSARRAPVQYAQVGPVHPIVEETDSMRSSMRNASIHTGGHDSKTSFASSNAIPIGIPQAYLDHHADRPSTREHLPASSEVDEDEMEVEEQDEDEDAEAATGRRLERFVETSPSRDWPDPDVLVRQASVGKKSRPTLTTVKRTVSEDQGISSLPSQQQTAQAARDSQPTPAETERSRTAAQEKLEGQAHPGAQTSEEGVRDAHIPAVTGDAGSRVGVIRGGAGSRTPEEVLQSGTGLLDASSSSESERDVRRKRSKELLGAAIANELHPHRSSARSPLAPRDDEKVKSLLDSLEKSGTITATEAEELKQPMGGLSERAGRRRPPRLNVDMVRDAEARGSLTSLPDLIKRATKLASNLDRGKTASRLGTHWFDGTGDEKRRSGNINDMLSEFPPPGTPNGTRRDGRYSLTHWSSRLRHSALPSDSDAGEVRKRKRRCCGIPMWLFLLLLLVLILLAAAAVVVPVMLLVVVPDSNKGSANQVSSCQMRSKCENDGANVIGSDGKCECLCVNGYTGSTCSEHSEQGCASAAMGPTNNASVGEAIPRLLRGADSNFSIPLDEQELLGLFSSSELTCNQQNALVTFNSQSSKRALIEVRIPTPTLDERADGTASPLVTSSGIVEASGTPTLSATSSAPTATVSVTDRTRTALDFARVVVLYILQDSGRLNDAATAQENLQTYFTSGLTDSGQSINAQNLSLGNGFSCDVTGFTISTSNGTIVGGGSRSTNSTTS</sequence>
<keyword evidence="3" id="KW-0812">Transmembrane</keyword>
<evidence type="ECO:0000313" key="5">
    <source>
        <dbReference type="EMBL" id="CAK3777432.1"/>
    </source>
</evidence>
<keyword evidence="1" id="KW-1015">Disulfide bond</keyword>
<feature type="compositionally biased region" description="Basic and acidic residues" evidence="2">
    <location>
        <begin position="531"/>
        <end position="545"/>
    </location>
</feature>
<feature type="compositionally biased region" description="Pro residues" evidence="2">
    <location>
        <begin position="50"/>
        <end position="67"/>
    </location>
</feature>
<dbReference type="PROSITE" id="PS00022">
    <property type="entry name" value="EGF_1"/>
    <property type="match status" value="1"/>
</dbReference>
<dbReference type="PROSITE" id="PS50026">
    <property type="entry name" value="EGF_3"/>
    <property type="match status" value="1"/>
</dbReference>
<dbReference type="PANTHER" id="PTHR17178">
    <property type="entry name" value="SECRETORY GRANULE PROTEOGLYCAN CORE PROTEIN"/>
    <property type="match status" value="1"/>
</dbReference>
<evidence type="ECO:0000256" key="2">
    <source>
        <dbReference type="SAM" id="MobiDB-lite"/>
    </source>
</evidence>
<comment type="caution">
    <text evidence="5">The sequence shown here is derived from an EMBL/GenBank/DDBJ whole genome shotgun (WGS) entry which is preliminary data.</text>
</comment>
<organism evidence="5 6">
    <name type="scientific">Lecanosticta acicola</name>
    <dbReference type="NCBI Taxonomy" id="111012"/>
    <lineage>
        <taxon>Eukaryota</taxon>
        <taxon>Fungi</taxon>
        <taxon>Dikarya</taxon>
        <taxon>Ascomycota</taxon>
        <taxon>Pezizomycotina</taxon>
        <taxon>Dothideomycetes</taxon>
        <taxon>Dothideomycetidae</taxon>
        <taxon>Mycosphaerellales</taxon>
        <taxon>Mycosphaerellaceae</taxon>
        <taxon>Lecanosticta</taxon>
    </lineage>
</organism>
<dbReference type="CDD" id="cd00054">
    <property type="entry name" value="EGF_CA"/>
    <property type="match status" value="1"/>
</dbReference>
<keyword evidence="1" id="KW-0245">EGF-like domain</keyword>
<dbReference type="InterPro" id="IPR000742">
    <property type="entry name" value="EGF"/>
</dbReference>
<gene>
    <name evidence="5" type="ORF">LECACI_7A000518</name>
</gene>
<feature type="compositionally biased region" description="Polar residues" evidence="2">
    <location>
        <begin position="386"/>
        <end position="421"/>
    </location>
</feature>
<reference evidence="5" key="1">
    <citation type="submission" date="2023-11" db="EMBL/GenBank/DDBJ databases">
        <authorList>
            <person name="Alioto T."/>
            <person name="Alioto T."/>
            <person name="Gomez Garrido J."/>
        </authorList>
    </citation>
    <scope>NUCLEOTIDE SEQUENCE</scope>
</reference>
<keyword evidence="6" id="KW-1185">Reference proteome</keyword>
<feature type="compositionally biased region" description="Polar residues" evidence="2">
    <location>
        <begin position="278"/>
        <end position="287"/>
    </location>
</feature>
<feature type="compositionally biased region" description="Low complexity" evidence="2">
    <location>
        <begin position="125"/>
        <end position="134"/>
    </location>
</feature>
<feature type="compositionally biased region" description="Basic and acidic residues" evidence="2">
    <location>
        <begin position="142"/>
        <end position="153"/>
    </location>
</feature>
<feature type="region of interest" description="Disordered" evidence="2">
    <location>
        <begin position="619"/>
        <end position="655"/>
    </location>
</feature>
<dbReference type="AlphaFoldDB" id="A0AAI8W182"/>
<feature type="compositionally biased region" description="Basic and acidic residues" evidence="2">
    <location>
        <begin position="16"/>
        <end position="25"/>
    </location>
</feature>
<keyword evidence="3" id="KW-0472">Membrane</keyword>
<feature type="compositionally biased region" description="Basic and acidic residues" evidence="2">
    <location>
        <begin position="71"/>
        <end position="83"/>
    </location>
</feature>
<keyword evidence="3" id="KW-1133">Transmembrane helix</keyword>
<feature type="compositionally biased region" description="Pro residues" evidence="2">
    <location>
        <begin position="199"/>
        <end position="212"/>
    </location>
</feature>
<evidence type="ECO:0000259" key="4">
    <source>
        <dbReference type="PROSITE" id="PS50026"/>
    </source>
</evidence>
<feature type="domain" description="EGF-like" evidence="4">
    <location>
        <begin position="730"/>
        <end position="768"/>
    </location>
</feature>
<feature type="region of interest" description="Disordered" evidence="2">
    <location>
        <begin position="1"/>
        <end position="572"/>
    </location>
</feature>
<feature type="transmembrane region" description="Helical" evidence="3">
    <location>
        <begin position="692"/>
        <end position="720"/>
    </location>
</feature>
<feature type="compositionally biased region" description="Basic and acidic residues" evidence="2">
    <location>
        <begin position="423"/>
        <end position="437"/>
    </location>
</feature>
<evidence type="ECO:0000256" key="1">
    <source>
        <dbReference type="PROSITE-ProRule" id="PRU00076"/>
    </source>
</evidence>
<comment type="caution">
    <text evidence="1">Lacks conserved residue(s) required for the propagation of feature annotation.</text>
</comment>
<feature type="compositionally biased region" description="Basic and acidic residues" evidence="2">
    <location>
        <begin position="313"/>
        <end position="326"/>
    </location>
</feature>
<protein>
    <recommendedName>
        <fullName evidence="4">EGF-like domain-containing protein</fullName>
    </recommendedName>
</protein>
<name>A0AAI8W182_9PEZI</name>